<dbReference type="RefSeq" id="WP_122978282.1">
    <property type="nucleotide sequence ID" value="NZ_BOMX01000149.1"/>
</dbReference>
<dbReference type="Gene3D" id="3.40.630.30">
    <property type="match status" value="1"/>
</dbReference>
<dbReference type="InterPro" id="IPR050832">
    <property type="entry name" value="Bact_Acetyltransf"/>
</dbReference>
<dbReference type="PANTHER" id="PTHR43877">
    <property type="entry name" value="AMINOALKYLPHOSPHONATE N-ACETYLTRANSFERASE-RELATED-RELATED"/>
    <property type="match status" value="1"/>
</dbReference>
<reference evidence="4 5" key="1">
    <citation type="submission" date="2019-06" db="EMBL/GenBank/DDBJ databases">
        <title>Sequencing the genomes of 1000 actinobacteria strains.</title>
        <authorList>
            <person name="Klenk H.-P."/>
        </authorList>
    </citation>
    <scope>NUCLEOTIDE SEQUENCE [LARGE SCALE GENOMIC DNA]</scope>
    <source>
        <strain evidence="4 5">DSM 43866</strain>
    </source>
</reference>
<dbReference type="GO" id="GO:0016747">
    <property type="term" value="F:acyltransferase activity, transferring groups other than amino-acyl groups"/>
    <property type="evidence" value="ECO:0007669"/>
    <property type="project" value="InterPro"/>
</dbReference>
<dbReference type="InterPro" id="IPR000182">
    <property type="entry name" value="GNAT_dom"/>
</dbReference>
<organism evidence="4 5">
    <name type="scientific">Actinoplanes teichomyceticus</name>
    <dbReference type="NCBI Taxonomy" id="1867"/>
    <lineage>
        <taxon>Bacteria</taxon>
        <taxon>Bacillati</taxon>
        <taxon>Actinomycetota</taxon>
        <taxon>Actinomycetes</taxon>
        <taxon>Micromonosporales</taxon>
        <taxon>Micromonosporaceae</taxon>
        <taxon>Actinoplanes</taxon>
    </lineage>
</organism>
<accession>A0A561VI77</accession>
<evidence type="ECO:0000313" key="4">
    <source>
        <dbReference type="EMBL" id="TWG11323.1"/>
    </source>
</evidence>
<evidence type="ECO:0000256" key="2">
    <source>
        <dbReference type="ARBA" id="ARBA00023315"/>
    </source>
</evidence>
<dbReference type="SUPFAM" id="SSF55729">
    <property type="entry name" value="Acyl-CoA N-acyltransferases (Nat)"/>
    <property type="match status" value="1"/>
</dbReference>
<dbReference type="Proteomes" id="UP000320239">
    <property type="component" value="Unassembled WGS sequence"/>
</dbReference>
<keyword evidence="1 4" id="KW-0808">Transferase</keyword>
<evidence type="ECO:0000259" key="3">
    <source>
        <dbReference type="PROSITE" id="PS51186"/>
    </source>
</evidence>
<evidence type="ECO:0000313" key="5">
    <source>
        <dbReference type="Proteomes" id="UP000320239"/>
    </source>
</evidence>
<feature type="domain" description="N-acetyltransferase" evidence="3">
    <location>
        <begin position="91"/>
        <end position="249"/>
    </location>
</feature>
<dbReference type="PROSITE" id="PS51186">
    <property type="entry name" value="GNAT"/>
    <property type="match status" value="1"/>
</dbReference>
<comment type="caution">
    <text evidence="4">The sequence shown here is derived from an EMBL/GenBank/DDBJ whole genome shotgun (WGS) entry which is preliminary data.</text>
</comment>
<dbReference type="OrthoDB" id="3619482at2"/>
<keyword evidence="2" id="KW-0012">Acyltransferase</keyword>
<dbReference type="AlphaFoldDB" id="A0A561VI77"/>
<dbReference type="CDD" id="cd04301">
    <property type="entry name" value="NAT_SF"/>
    <property type="match status" value="1"/>
</dbReference>
<proteinExistence type="predicted"/>
<dbReference type="EMBL" id="VIWY01000006">
    <property type="protein sequence ID" value="TWG11323.1"/>
    <property type="molecule type" value="Genomic_DNA"/>
</dbReference>
<keyword evidence="5" id="KW-1185">Reference proteome</keyword>
<gene>
    <name evidence="4" type="ORF">FHX34_10653</name>
</gene>
<dbReference type="InterPro" id="IPR016181">
    <property type="entry name" value="Acyl_CoA_acyltransferase"/>
</dbReference>
<protein>
    <submittedName>
        <fullName evidence="4">Putative N-acetyltransferase YhbS</fullName>
    </submittedName>
</protein>
<evidence type="ECO:0000256" key="1">
    <source>
        <dbReference type="ARBA" id="ARBA00022679"/>
    </source>
</evidence>
<dbReference type="Pfam" id="PF00583">
    <property type="entry name" value="Acetyltransf_1"/>
    <property type="match status" value="1"/>
</dbReference>
<name>A0A561VI77_ACTTI</name>
<sequence>MTGRGWATVLDALLALLPGGRERGIRARVAGLTVRRAARLHLGGGRCTGWYEGDRLRHHRKFPTHAGAPAAPRVVARPGRDPLPCTTVRAERVRPIDAPDWPAIAALESGAYAELGLSESPDALRSRAHPATSFVLDAGGRVGGYLLALPYPPARCPDLSGPEGSGFHGGNLHLHDIVVDAELRGRGWGRRLVRHLVEEAQSRSYDRISLVAIDGTAGFWSARGFRPHPEVEVPASYGPGAVYMSRDLNRPAPPAA</sequence>